<feature type="transmembrane region" description="Helical" evidence="6">
    <location>
        <begin position="421"/>
        <end position="442"/>
    </location>
</feature>
<comment type="caution">
    <text evidence="8">The sequence shown here is derived from an EMBL/GenBank/DDBJ whole genome shotgun (WGS) entry which is preliminary data.</text>
</comment>
<dbReference type="InterPro" id="IPR036259">
    <property type="entry name" value="MFS_trans_sf"/>
</dbReference>
<dbReference type="PROSITE" id="PS50850">
    <property type="entry name" value="MFS"/>
    <property type="match status" value="1"/>
</dbReference>
<sequence>MKLLKWFLTGEEKPRIQDPETIKRMFTKARWQGLSAMIIGYGMYYVVRMTLGVVKKPMITEAGFTASQLGTIGACMLIAIAFGKCFNGFIADRCNVKKIVPLGLLGAAVVNIILGFTPYFWVFAFLWFVNGWFQSMGSAPCIVSLTQWFSKREVATQYGVFSIAHYLGEGATFVGTALLVVHFGWRSAFLIPGLVCLFLAFIMYKFMYDRPEAYGLPSANEYKGEAIEVKKEKTKTTREAQLEVIKNPYIWLIALSATFLGIARYSMNSWGVIFLQEAKSYDLVAAGSVLAITPLMGGLGSFVSGFISDRLFKSNHALTTIVFGLMMLAGIVGFCYTPPGHQIIDTIWAAVFGFGLGVILCFIGGMLAVDLCSQKAAGAAMGTVGLLSYGGAAAQDFINGWMMDASIKVINGKTIYNFDNIILFWMGSVALMVVLIIPTLWAKKASAKPLEKDASVSNNG</sequence>
<dbReference type="PIRSF" id="PIRSF002808">
    <property type="entry name" value="Hexose_phosphate_transp"/>
    <property type="match status" value="1"/>
</dbReference>
<evidence type="ECO:0000256" key="4">
    <source>
        <dbReference type="ARBA" id="ARBA00022989"/>
    </source>
</evidence>
<protein>
    <submittedName>
        <fullName evidence="8">OPA family sugar phosphate sensor protein UhpC-like MFS transporter</fullName>
    </submittedName>
</protein>
<feature type="transmembrane region" description="Helical" evidence="6">
    <location>
        <begin position="283"/>
        <end position="303"/>
    </location>
</feature>
<feature type="domain" description="Major facilitator superfamily (MFS) profile" evidence="7">
    <location>
        <begin position="28"/>
        <end position="446"/>
    </location>
</feature>
<dbReference type="GO" id="GO:0061513">
    <property type="term" value="F:glucose 6-phosphate:phosphate antiporter activity"/>
    <property type="evidence" value="ECO:0007669"/>
    <property type="project" value="TreeGrafter"/>
</dbReference>
<evidence type="ECO:0000256" key="2">
    <source>
        <dbReference type="ARBA" id="ARBA00022448"/>
    </source>
</evidence>
<keyword evidence="2" id="KW-0813">Transport</keyword>
<keyword evidence="4 6" id="KW-1133">Transmembrane helix</keyword>
<feature type="transmembrane region" description="Helical" evidence="6">
    <location>
        <begin position="346"/>
        <end position="369"/>
    </location>
</feature>
<keyword evidence="5 6" id="KW-0472">Membrane</keyword>
<evidence type="ECO:0000256" key="5">
    <source>
        <dbReference type="ARBA" id="ARBA00023136"/>
    </source>
</evidence>
<gene>
    <name evidence="8" type="ORF">EV210_12041</name>
</gene>
<dbReference type="GO" id="GO:0035435">
    <property type="term" value="P:phosphate ion transmembrane transport"/>
    <property type="evidence" value="ECO:0007669"/>
    <property type="project" value="TreeGrafter"/>
</dbReference>
<dbReference type="AlphaFoldDB" id="A0A4V2Q7P4"/>
<evidence type="ECO:0000256" key="1">
    <source>
        <dbReference type="ARBA" id="ARBA00004651"/>
    </source>
</evidence>
<dbReference type="EMBL" id="SLUI01000020">
    <property type="protein sequence ID" value="TCL32721.1"/>
    <property type="molecule type" value="Genomic_DNA"/>
</dbReference>
<evidence type="ECO:0000313" key="9">
    <source>
        <dbReference type="Proteomes" id="UP000295063"/>
    </source>
</evidence>
<dbReference type="GO" id="GO:0005886">
    <property type="term" value="C:plasma membrane"/>
    <property type="evidence" value="ECO:0007669"/>
    <property type="project" value="UniProtKB-SubCell"/>
</dbReference>
<proteinExistence type="predicted"/>
<name>A0A4V2Q7P4_9FIRM</name>
<dbReference type="InterPro" id="IPR020846">
    <property type="entry name" value="MFS_dom"/>
</dbReference>
<feature type="transmembrane region" description="Helical" evidence="6">
    <location>
        <begin position="102"/>
        <end position="128"/>
    </location>
</feature>
<reference evidence="8 9" key="1">
    <citation type="submission" date="2019-03" db="EMBL/GenBank/DDBJ databases">
        <title>Genomic Encyclopedia of Type Strains, Phase IV (KMG-IV): sequencing the most valuable type-strain genomes for metagenomic binning, comparative biology and taxonomic classification.</title>
        <authorList>
            <person name="Goeker M."/>
        </authorList>
    </citation>
    <scope>NUCLEOTIDE SEQUENCE [LARGE SCALE GENOMIC DNA]</scope>
    <source>
        <strain evidence="8 9">DSM 15969</strain>
    </source>
</reference>
<dbReference type="PANTHER" id="PTHR43826:SF7">
    <property type="entry name" value="PROTEIN UHPC, PUTATIVE-RELATED"/>
    <property type="match status" value="1"/>
</dbReference>
<dbReference type="Gene3D" id="1.20.1250.20">
    <property type="entry name" value="MFS general substrate transporter like domains"/>
    <property type="match status" value="2"/>
</dbReference>
<keyword evidence="3 6" id="KW-0812">Transmembrane</keyword>
<dbReference type="Pfam" id="PF07690">
    <property type="entry name" value="MFS_1"/>
    <property type="match status" value="1"/>
</dbReference>
<comment type="subcellular location">
    <subcellularLocation>
        <location evidence="1">Cell membrane</location>
        <topology evidence="1">Multi-pass membrane protein</topology>
    </subcellularLocation>
</comment>
<evidence type="ECO:0000256" key="3">
    <source>
        <dbReference type="ARBA" id="ARBA00022692"/>
    </source>
</evidence>
<evidence type="ECO:0000256" key="6">
    <source>
        <dbReference type="SAM" id="Phobius"/>
    </source>
</evidence>
<dbReference type="InterPro" id="IPR051337">
    <property type="entry name" value="OPA_Antiporter"/>
</dbReference>
<dbReference type="RefSeq" id="WP_132083305.1">
    <property type="nucleotide sequence ID" value="NZ_DAMAKO010000006.1"/>
</dbReference>
<organism evidence="8 9">
    <name type="scientific">Anaerospora hongkongensis</name>
    <dbReference type="NCBI Taxonomy" id="244830"/>
    <lineage>
        <taxon>Bacteria</taxon>
        <taxon>Bacillati</taxon>
        <taxon>Bacillota</taxon>
        <taxon>Negativicutes</taxon>
        <taxon>Selenomonadales</taxon>
        <taxon>Sporomusaceae</taxon>
        <taxon>Anaerospora</taxon>
    </lineage>
</organism>
<dbReference type="InterPro" id="IPR000849">
    <property type="entry name" value="Sugar_P_transporter"/>
</dbReference>
<evidence type="ECO:0000313" key="8">
    <source>
        <dbReference type="EMBL" id="TCL32721.1"/>
    </source>
</evidence>
<keyword evidence="9" id="KW-1185">Reference proteome</keyword>
<dbReference type="OrthoDB" id="9766638at2"/>
<feature type="transmembrane region" description="Helical" evidence="6">
    <location>
        <begin position="183"/>
        <end position="204"/>
    </location>
</feature>
<feature type="transmembrane region" description="Helical" evidence="6">
    <location>
        <begin position="315"/>
        <end position="334"/>
    </location>
</feature>
<accession>A0A4V2Q7P4</accession>
<feature type="transmembrane region" description="Helical" evidence="6">
    <location>
        <begin position="376"/>
        <end position="394"/>
    </location>
</feature>
<evidence type="ECO:0000259" key="7">
    <source>
        <dbReference type="PROSITE" id="PS50850"/>
    </source>
</evidence>
<dbReference type="InterPro" id="IPR011701">
    <property type="entry name" value="MFS"/>
</dbReference>
<feature type="transmembrane region" description="Helical" evidence="6">
    <location>
        <begin position="71"/>
        <end position="90"/>
    </location>
</feature>
<feature type="transmembrane region" description="Helical" evidence="6">
    <location>
        <begin position="248"/>
        <end position="267"/>
    </location>
</feature>
<dbReference type="SUPFAM" id="SSF103473">
    <property type="entry name" value="MFS general substrate transporter"/>
    <property type="match status" value="1"/>
</dbReference>
<feature type="transmembrane region" description="Helical" evidence="6">
    <location>
        <begin position="33"/>
        <end position="51"/>
    </location>
</feature>
<dbReference type="PANTHER" id="PTHR43826">
    <property type="entry name" value="GLUCOSE-6-PHOSPHATE EXCHANGER SLC37A4"/>
    <property type="match status" value="1"/>
</dbReference>
<dbReference type="Proteomes" id="UP000295063">
    <property type="component" value="Unassembled WGS sequence"/>
</dbReference>